<dbReference type="AlphaFoldDB" id="A0A4Y4CZ71"/>
<dbReference type="EMBL" id="BJNV01000061">
    <property type="protein sequence ID" value="GEC97009.1"/>
    <property type="molecule type" value="Genomic_DNA"/>
</dbReference>
<protein>
    <recommendedName>
        <fullName evidence="3">Zinc/iron-chelating domain-containing protein</fullName>
    </recommendedName>
</protein>
<evidence type="ECO:0000313" key="1">
    <source>
        <dbReference type="EMBL" id="GEC97009.1"/>
    </source>
</evidence>
<name>A0A4Y4CZ71_ZOORA</name>
<sequence>MSGIASLFEIHADIDTRVGLIRDDRPDWLCGKGCDNCCRRLAEVPLLTRAEWDLLREGLAVLAASQLDEIAGKIRVMTDTVGRPLVCPLLEETTGACPVYAHRPVACRSYGFYVDRGLGLYCRDIEALVTAGELDDVVWGNHEVIERRLTTLEPGRPLTEWFVAWRHGQDLTP</sequence>
<organism evidence="1 2">
    <name type="scientific">Zoogloea ramigera</name>
    <dbReference type="NCBI Taxonomy" id="350"/>
    <lineage>
        <taxon>Bacteria</taxon>
        <taxon>Pseudomonadati</taxon>
        <taxon>Pseudomonadota</taxon>
        <taxon>Betaproteobacteria</taxon>
        <taxon>Rhodocyclales</taxon>
        <taxon>Zoogloeaceae</taxon>
        <taxon>Zoogloea</taxon>
    </lineage>
</organism>
<proteinExistence type="predicted"/>
<accession>A0A4Y4CZ71</accession>
<dbReference type="Pfam" id="PF03692">
    <property type="entry name" value="CxxCxxCC"/>
    <property type="match status" value="1"/>
</dbReference>
<gene>
    <name evidence="1" type="ORF">ZRA01_30820</name>
</gene>
<comment type="caution">
    <text evidence="1">The sequence shown here is derived from an EMBL/GenBank/DDBJ whole genome shotgun (WGS) entry which is preliminary data.</text>
</comment>
<keyword evidence="2" id="KW-1185">Reference proteome</keyword>
<dbReference type="InterPro" id="IPR005358">
    <property type="entry name" value="Puta_zinc/iron-chelating_dom"/>
</dbReference>
<evidence type="ECO:0000313" key="2">
    <source>
        <dbReference type="Proteomes" id="UP000318422"/>
    </source>
</evidence>
<evidence type="ECO:0008006" key="3">
    <source>
        <dbReference type="Google" id="ProtNLM"/>
    </source>
</evidence>
<dbReference type="OrthoDB" id="9806610at2"/>
<reference evidence="1 2" key="1">
    <citation type="submission" date="2019-06" db="EMBL/GenBank/DDBJ databases">
        <title>Whole genome shotgun sequence of Zoogloea ramigera NBRC 15342.</title>
        <authorList>
            <person name="Hosoyama A."/>
            <person name="Uohara A."/>
            <person name="Ohji S."/>
            <person name="Ichikawa N."/>
        </authorList>
    </citation>
    <scope>NUCLEOTIDE SEQUENCE [LARGE SCALE GENOMIC DNA]</scope>
    <source>
        <strain evidence="1 2">NBRC 15342</strain>
    </source>
</reference>
<dbReference type="Proteomes" id="UP000318422">
    <property type="component" value="Unassembled WGS sequence"/>
</dbReference>
<dbReference type="RefSeq" id="WP_141353901.1">
    <property type="nucleotide sequence ID" value="NZ_BJNV01000061.1"/>
</dbReference>